<evidence type="ECO:0000259" key="4">
    <source>
        <dbReference type="PROSITE" id="PS50932"/>
    </source>
</evidence>
<dbReference type="PANTHER" id="PTHR30146">
    <property type="entry name" value="LACI-RELATED TRANSCRIPTIONAL REPRESSOR"/>
    <property type="match status" value="1"/>
</dbReference>
<dbReference type="RefSeq" id="WP_310315670.1">
    <property type="nucleotide sequence ID" value="NZ_JAVDWU010000004.1"/>
</dbReference>
<name>A0ABU1WN00_9BURK</name>
<dbReference type="CDD" id="cd01392">
    <property type="entry name" value="HTH_LacI"/>
    <property type="match status" value="1"/>
</dbReference>
<evidence type="ECO:0000256" key="3">
    <source>
        <dbReference type="ARBA" id="ARBA00023163"/>
    </source>
</evidence>
<keyword evidence="2" id="KW-0238">DNA-binding</keyword>
<dbReference type="InterPro" id="IPR000843">
    <property type="entry name" value="HTH_LacI"/>
</dbReference>
<dbReference type="PANTHER" id="PTHR30146:SF152">
    <property type="entry name" value="TRANSCRIPTIONAL REGULATORY PROTEIN"/>
    <property type="match status" value="1"/>
</dbReference>
<dbReference type="SUPFAM" id="SSF47413">
    <property type="entry name" value="lambda repressor-like DNA-binding domains"/>
    <property type="match status" value="1"/>
</dbReference>
<keyword evidence="1" id="KW-0805">Transcription regulation</keyword>
<dbReference type="CDD" id="cd06307">
    <property type="entry name" value="PBP1_sugar_binding"/>
    <property type="match status" value="1"/>
</dbReference>
<dbReference type="EMBL" id="JAVDWU010000004">
    <property type="protein sequence ID" value="MDR7150302.1"/>
    <property type="molecule type" value="Genomic_DNA"/>
</dbReference>
<dbReference type="InterPro" id="IPR010982">
    <property type="entry name" value="Lambda_DNA-bd_dom_sf"/>
</dbReference>
<evidence type="ECO:0000313" key="5">
    <source>
        <dbReference type="EMBL" id="MDR7150302.1"/>
    </source>
</evidence>
<dbReference type="SUPFAM" id="SSF53822">
    <property type="entry name" value="Periplasmic binding protein-like I"/>
    <property type="match status" value="1"/>
</dbReference>
<evidence type="ECO:0000313" key="6">
    <source>
        <dbReference type="Proteomes" id="UP001265700"/>
    </source>
</evidence>
<accession>A0ABU1WN00</accession>
<dbReference type="Pfam" id="PF00356">
    <property type="entry name" value="LacI"/>
    <property type="match status" value="1"/>
</dbReference>
<dbReference type="PROSITE" id="PS50932">
    <property type="entry name" value="HTH_LACI_2"/>
    <property type="match status" value="1"/>
</dbReference>
<dbReference type="Pfam" id="PF13407">
    <property type="entry name" value="Peripla_BP_4"/>
    <property type="match status" value="1"/>
</dbReference>
<evidence type="ECO:0000256" key="2">
    <source>
        <dbReference type="ARBA" id="ARBA00023125"/>
    </source>
</evidence>
<dbReference type="InterPro" id="IPR025997">
    <property type="entry name" value="SBP_2_dom"/>
</dbReference>
<feature type="domain" description="HTH lacI-type" evidence="4">
    <location>
        <begin position="5"/>
        <end position="47"/>
    </location>
</feature>
<sequence length="344" mass="37208">MATTFTIPQIAEAAGVSTATVDRVLNNRPGVGQATVERVRTAMETLGAMTPVRGRPRSSQSFKFAFVLPAARRGFFDLVDRVIAQSAGDFRHRHIAELTHRIQAHDGNAFAAQLAKLGDVDGIALLAPDVPAVKLAINELVRSGVHVVTLFSDVAGSLRETYIGADNKAAGRTAGLLIGRELAHIAAPRCALLSPQTRYAFEIDRAVGFEQVTQERRAHIELLRFGDMPETEDETRQFVRQMLPAASSAAALHAVYSVGPGSFGLSRALTDLGYDTQLTVTIHDLLEVNRPLLMSHAVTYVLHQDVHYAVHTAAKVLRDLCEGVRGALSVSNPRVEILTPENLA</sequence>
<gene>
    <name evidence="5" type="ORF">J2W49_002260</name>
</gene>
<comment type="caution">
    <text evidence="5">The sequence shown here is derived from an EMBL/GenBank/DDBJ whole genome shotgun (WGS) entry which is preliminary data.</text>
</comment>
<organism evidence="5 6">
    <name type="scientific">Hydrogenophaga palleronii</name>
    <dbReference type="NCBI Taxonomy" id="65655"/>
    <lineage>
        <taxon>Bacteria</taxon>
        <taxon>Pseudomonadati</taxon>
        <taxon>Pseudomonadota</taxon>
        <taxon>Betaproteobacteria</taxon>
        <taxon>Burkholderiales</taxon>
        <taxon>Comamonadaceae</taxon>
        <taxon>Hydrogenophaga</taxon>
    </lineage>
</organism>
<dbReference type="InterPro" id="IPR028082">
    <property type="entry name" value="Peripla_BP_I"/>
</dbReference>
<reference evidence="5 6" key="1">
    <citation type="submission" date="2023-07" db="EMBL/GenBank/DDBJ databases">
        <title>Sorghum-associated microbial communities from plants grown in Nebraska, USA.</title>
        <authorList>
            <person name="Schachtman D."/>
        </authorList>
    </citation>
    <scope>NUCLEOTIDE SEQUENCE [LARGE SCALE GENOMIC DNA]</scope>
    <source>
        <strain evidence="5 6">4249</strain>
    </source>
</reference>
<protein>
    <submittedName>
        <fullName evidence="5">LacI family transcriptional regulator</fullName>
    </submittedName>
</protein>
<keyword evidence="6" id="KW-1185">Reference proteome</keyword>
<keyword evidence="3" id="KW-0804">Transcription</keyword>
<proteinExistence type="predicted"/>
<dbReference type="Gene3D" id="3.40.50.2300">
    <property type="match status" value="2"/>
</dbReference>
<dbReference type="Gene3D" id="1.10.260.40">
    <property type="entry name" value="lambda repressor-like DNA-binding domains"/>
    <property type="match status" value="1"/>
</dbReference>
<dbReference type="SMART" id="SM00354">
    <property type="entry name" value="HTH_LACI"/>
    <property type="match status" value="1"/>
</dbReference>
<evidence type="ECO:0000256" key="1">
    <source>
        <dbReference type="ARBA" id="ARBA00023015"/>
    </source>
</evidence>
<dbReference type="Proteomes" id="UP001265700">
    <property type="component" value="Unassembled WGS sequence"/>
</dbReference>